<proteinExistence type="predicted"/>
<accession>A0A431VBC0</accession>
<dbReference type="RefSeq" id="WP_126619639.1">
    <property type="nucleotide sequence ID" value="NZ_JBHUCY010000057.1"/>
</dbReference>
<dbReference type="AlphaFoldDB" id="A0A431VBC0"/>
<comment type="caution">
    <text evidence="2">The sequence shown here is derived from an EMBL/GenBank/DDBJ whole genome shotgun (WGS) entry which is preliminary data.</text>
</comment>
<organism evidence="2 3">
    <name type="scientific">Azospirillum griseum</name>
    <dbReference type="NCBI Taxonomy" id="2496639"/>
    <lineage>
        <taxon>Bacteria</taxon>
        <taxon>Pseudomonadati</taxon>
        <taxon>Pseudomonadota</taxon>
        <taxon>Alphaproteobacteria</taxon>
        <taxon>Rhodospirillales</taxon>
        <taxon>Azospirillaceae</taxon>
        <taxon>Azospirillum</taxon>
    </lineage>
</organism>
<dbReference type="Proteomes" id="UP000277007">
    <property type="component" value="Unassembled WGS sequence"/>
</dbReference>
<dbReference type="EMBL" id="RXMA01000031">
    <property type="protein sequence ID" value="RTR15737.1"/>
    <property type="molecule type" value="Genomic_DNA"/>
</dbReference>
<protein>
    <submittedName>
        <fullName evidence="2">Uncharacterized protein</fullName>
    </submittedName>
</protein>
<gene>
    <name evidence="2" type="ORF">EJ903_22345</name>
</gene>
<sequence>MFARIISAATLSAALLTAVAASASAAGFDSLLTDTKTAAATASAQVDRTDRDLVNNYIAMAQSIAAQGDEAKALSFLTFARAKLGLSAPTGVEVVGRTDSGPASFEVSAVIGDGTTR</sequence>
<evidence type="ECO:0000256" key="1">
    <source>
        <dbReference type="SAM" id="SignalP"/>
    </source>
</evidence>
<feature type="chain" id="PRO_5019473659" evidence="1">
    <location>
        <begin position="26"/>
        <end position="117"/>
    </location>
</feature>
<feature type="signal peptide" evidence="1">
    <location>
        <begin position="1"/>
        <end position="25"/>
    </location>
</feature>
<evidence type="ECO:0000313" key="2">
    <source>
        <dbReference type="EMBL" id="RTR15737.1"/>
    </source>
</evidence>
<reference evidence="2 3" key="1">
    <citation type="submission" date="2018-12" db="EMBL/GenBank/DDBJ databases">
        <authorList>
            <person name="Yang Y."/>
        </authorList>
    </citation>
    <scope>NUCLEOTIDE SEQUENCE [LARGE SCALE GENOMIC DNA]</scope>
    <source>
        <strain evidence="2 3">L-25-5w-1</strain>
    </source>
</reference>
<name>A0A431VBC0_9PROT</name>
<keyword evidence="1" id="KW-0732">Signal</keyword>
<keyword evidence="3" id="KW-1185">Reference proteome</keyword>
<evidence type="ECO:0000313" key="3">
    <source>
        <dbReference type="Proteomes" id="UP000277007"/>
    </source>
</evidence>